<organism evidence="7 8">
    <name type="scientific">Pseudomonas putida</name>
    <name type="common">Arthrobacter siderocapsulatus</name>
    <dbReference type="NCBI Taxonomy" id="303"/>
    <lineage>
        <taxon>Bacteria</taxon>
        <taxon>Pseudomonadati</taxon>
        <taxon>Pseudomonadota</taxon>
        <taxon>Gammaproteobacteria</taxon>
        <taxon>Pseudomonadales</taxon>
        <taxon>Pseudomonadaceae</taxon>
        <taxon>Pseudomonas</taxon>
    </lineage>
</organism>
<dbReference type="PANTHER" id="PTHR30290:SF9">
    <property type="entry name" value="OLIGOPEPTIDE-BINDING PROTEIN APPA"/>
    <property type="match status" value="1"/>
</dbReference>
<dbReference type="EMBL" id="CP039371">
    <property type="protein sequence ID" value="QCI11977.1"/>
    <property type="molecule type" value="Genomic_DNA"/>
</dbReference>
<dbReference type="PIRSF" id="PIRSF002741">
    <property type="entry name" value="MppA"/>
    <property type="match status" value="1"/>
</dbReference>
<sequence length="531" mass="58546">MSLTRRQLLAYGGASAAFLQLSPRLSFAEGGPVAGGTLNLHVAIEPPILVNLTHTAGPTVYIAGKITEGLLTYDDDLNPKPLLATAWDISADGLRYTFTLRQGVKWHDGQDFSADDVVFSLQTLKASNPRGRATFANVTEVKALDPHRVELTLSKPAPYLITALAACESPIVARHVYGQAKPETHPNATAPIGTGPFVFREWVRGSHVILERNPHYWDAPRPYLDRIVVRFIGDSAATVAALEAGEVHFSTGGVPLTDIARLQGNPRLAVEDRREPYINGIMRIEFNLEHPHLQKLPVRQAIAHAINNDFIRKTICLGYGKPLPGPISPDMTRFFDPELPRYAYDVALANQLLEDAGYAKGADGVRLRLTLDPLPAGEVYRRTGDYLKQALARVGIQVNLRTQDFATYVKRVYTDRAFDFTLNGMSNLFDPTVGVQRLYWSKNFQPGVPFSNGARYNSPKVDALLEAAATETDEQKRYALFSDFQRQVVADLPDLGVITQVNPVVYDKRVRQLFTSGEGLGGSLAQAWLDS</sequence>
<dbReference type="InterPro" id="IPR039424">
    <property type="entry name" value="SBP_5"/>
</dbReference>
<dbReference type="PANTHER" id="PTHR30290">
    <property type="entry name" value="PERIPLASMIC BINDING COMPONENT OF ABC TRANSPORTER"/>
    <property type="match status" value="1"/>
</dbReference>
<evidence type="ECO:0000256" key="4">
    <source>
        <dbReference type="ARBA" id="ARBA00022856"/>
    </source>
</evidence>
<dbReference type="CDD" id="cd08517">
    <property type="entry name" value="PBP2_NikA_DppA_OppA_like_13"/>
    <property type="match status" value="1"/>
</dbReference>
<dbReference type="Proteomes" id="UP000298551">
    <property type="component" value="Chromosome"/>
</dbReference>
<dbReference type="PROSITE" id="PS51318">
    <property type="entry name" value="TAT"/>
    <property type="match status" value="1"/>
</dbReference>
<feature type="domain" description="Solute-binding protein family 5" evidence="6">
    <location>
        <begin position="79"/>
        <end position="442"/>
    </location>
</feature>
<evidence type="ECO:0000313" key="7">
    <source>
        <dbReference type="EMBL" id="QCI11977.1"/>
    </source>
</evidence>
<dbReference type="InterPro" id="IPR006311">
    <property type="entry name" value="TAT_signal"/>
</dbReference>
<dbReference type="OrthoDB" id="9801912at2"/>
<keyword evidence="4" id="KW-0571">Peptide transport</keyword>
<evidence type="ECO:0000256" key="2">
    <source>
        <dbReference type="ARBA" id="ARBA00022448"/>
    </source>
</evidence>
<comment type="similarity">
    <text evidence="1">Belongs to the bacterial solute-binding protein 5 family.</text>
</comment>
<protein>
    <submittedName>
        <fullName evidence="7">ABC transporter substrate-binding protein</fullName>
    </submittedName>
</protein>
<accession>A0A4D6X7L2</accession>
<evidence type="ECO:0000259" key="6">
    <source>
        <dbReference type="Pfam" id="PF00496"/>
    </source>
</evidence>
<proteinExistence type="inferred from homology"/>
<gene>
    <name evidence="7" type="ORF">E6B08_11690</name>
</gene>
<evidence type="ECO:0000256" key="3">
    <source>
        <dbReference type="ARBA" id="ARBA00022729"/>
    </source>
</evidence>
<dbReference type="GO" id="GO:0015031">
    <property type="term" value="P:protein transport"/>
    <property type="evidence" value="ECO:0007669"/>
    <property type="project" value="UniProtKB-KW"/>
</dbReference>
<dbReference type="GO" id="GO:0030288">
    <property type="term" value="C:outer membrane-bounded periplasmic space"/>
    <property type="evidence" value="ECO:0007669"/>
    <property type="project" value="UniProtKB-ARBA"/>
</dbReference>
<keyword evidence="5" id="KW-0653">Protein transport</keyword>
<dbReference type="RefSeq" id="WP_136914139.1">
    <property type="nucleotide sequence ID" value="NZ_CP039371.1"/>
</dbReference>
<name>A0A4D6X7L2_PSEPU</name>
<keyword evidence="2" id="KW-0813">Transport</keyword>
<dbReference type="InterPro" id="IPR030678">
    <property type="entry name" value="Peptide/Ni-bd"/>
</dbReference>
<dbReference type="AlphaFoldDB" id="A0A4D6X7L2"/>
<dbReference type="GO" id="GO:1904680">
    <property type="term" value="F:peptide transmembrane transporter activity"/>
    <property type="evidence" value="ECO:0007669"/>
    <property type="project" value="TreeGrafter"/>
</dbReference>
<keyword evidence="3" id="KW-0732">Signal</keyword>
<dbReference type="SUPFAM" id="SSF53850">
    <property type="entry name" value="Periplasmic binding protein-like II"/>
    <property type="match status" value="1"/>
</dbReference>
<evidence type="ECO:0000256" key="5">
    <source>
        <dbReference type="ARBA" id="ARBA00022927"/>
    </source>
</evidence>
<evidence type="ECO:0000256" key="1">
    <source>
        <dbReference type="ARBA" id="ARBA00005695"/>
    </source>
</evidence>
<reference evidence="8" key="1">
    <citation type="submission" date="2019-04" db="EMBL/GenBank/DDBJ databases">
        <title>Genome sequence of Pseudomonas putida 1290, an auxin catabolizing strain.</title>
        <authorList>
            <person name="Laird T.S."/>
            <person name="Leveau J.H.J."/>
        </authorList>
    </citation>
    <scope>NUCLEOTIDE SEQUENCE [LARGE SCALE GENOMIC DNA]</scope>
    <source>
        <strain evidence="8">1290</strain>
    </source>
</reference>
<dbReference type="GO" id="GO:0043190">
    <property type="term" value="C:ATP-binding cassette (ABC) transporter complex"/>
    <property type="evidence" value="ECO:0007669"/>
    <property type="project" value="InterPro"/>
</dbReference>
<dbReference type="Gene3D" id="3.40.190.10">
    <property type="entry name" value="Periplasmic binding protein-like II"/>
    <property type="match status" value="1"/>
</dbReference>
<dbReference type="Gene3D" id="3.10.105.10">
    <property type="entry name" value="Dipeptide-binding Protein, Domain 3"/>
    <property type="match status" value="1"/>
</dbReference>
<dbReference type="InterPro" id="IPR000914">
    <property type="entry name" value="SBP_5_dom"/>
</dbReference>
<dbReference type="Pfam" id="PF00496">
    <property type="entry name" value="SBP_bac_5"/>
    <property type="match status" value="1"/>
</dbReference>
<evidence type="ECO:0000313" key="8">
    <source>
        <dbReference type="Proteomes" id="UP000298551"/>
    </source>
</evidence>
<dbReference type="GO" id="GO:0015833">
    <property type="term" value="P:peptide transport"/>
    <property type="evidence" value="ECO:0007669"/>
    <property type="project" value="UniProtKB-KW"/>
</dbReference>